<protein>
    <submittedName>
        <fullName evidence="6">Uncharacterized protein</fullName>
    </submittedName>
</protein>
<evidence type="ECO:0000259" key="5">
    <source>
        <dbReference type="Pfam" id="PF25967"/>
    </source>
</evidence>
<feature type="domain" description="Multidrug resistance protein MdtA-like C-terminal permuted SH3" evidence="5">
    <location>
        <begin position="285"/>
        <end position="340"/>
    </location>
</feature>
<dbReference type="Gene3D" id="2.40.30.170">
    <property type="match status" value="1"/>
</dbReference>
<comment type="similarity">
    <text evidence="1">Belongs to the membrane fusion protein (MFP) (TC 8.A.1) family.</text>
</comment>
<evidence type="ECO:0000313" key="6">
    <source>
        <dbReference type="EMBL" id="PZV33998.1"/>
    </source>
</evidence>
<dbReference type="InterPro" id="IPR058624">
    <property type="entry name" value="MdtA-like_HH"/>
</dbReference>
<dbReference type="InterPro" id="IPR058627">
    <property type="entry name" value="MdtA-like_C"/>
</dbReference>
<dbReference type="GO" id="GO:0015562">
    <property type="term" value="F:efflux transmembrane transporter activity"/>
    <property type="evidence" value="ECO:0007669"/>
    <property type="project" value="TreeGrafter"/>
</dbReference>
<dbReference type="Gene3D" id="2.40.50.100">
    <property type="match status" value="1"/>
</dbReference>
<gene>
    <name evidence="6" type="ORF">B5V02_33340</name>
</gene>
<reference evidence="7" key="1">
    <citation type="submission" date="2017-03" db="EMBL/GenBank/DDBJ databases">
        <authorList>
            <person name="Safronova V.I."/>
            <person name="Sazanova A.L."/>
            <person name="Chirak E.R."/>
        </authorList>
    </citation>
    <scope>NUCLEOTIDE SEQUENCE [LARGE SCALE GENOMIC DNA]</scope>
    <source>
        <strain evidence="7">Ach-343</strain>
    </source>
</reference>
<evidence type="ECO:0000256" key="1">
    <source>
        <dbReference type="ARBA" id="ARBA00009477"/>
    </source>
</evidence>
<comment type="caution">
    <text evidence="6">The sequence shown here is derived from an EMBL/GenBank/DDBJ whole genome shotgun (WGS) entry which is preliminary data.</text>
</comment>
<dbReference type="InterPro" id="IPR058792">
    <property type="entry name" value="Beta-barrel_RND_2"/>
</dbReference>
<feature type="domain" description="CusB-like beta-barrel" evidence="4">
    <location>
        <begin position="205"/>
        <end position="270"/>
    </location>
</feature>
<dbReference type="PANTHER" id="PTHR30469">
    <property type="entry name" value="MULTIDRUG RESISTANCE PROTEIN MDTA"/>
    <property type="match status" value="1"/>
</dbReference>
<dbReference type="EMBL" id="MZXV01000076">
    <property type="protein sequence ID" value="PZV33998.1"/>
    <property type="molecule type" value="Genomic_DNA"/>
</dbReference>
<dbReference type="Pfam" id="PF25967">
    <property type="entry name" value="RND-MFP_C"/>
    <property type="match status" value="1"/>
</dbReference>
<dbReference type="OrthoDB" id="9813967at2"/>
<evidence type="ECO:0000259" key="4">
    <source>
        <dbReference type="Pfam" id="PF25954"/>
    </source>
</evidence>
<accession>A0A2W7BWY2</accession>
<dbReference type="Pfam" id="PF25876">
    <property type="entry name" value="HH_MFP_RND"/>
    <property type="match status" value="1"/>
</dbReference>
<feature type="domain" description="Multidrug resistance protein MdtA-like alpha-helical hairpin" evidence="3">
    <location>
        <begin position="97"/>
        <end position="165"/>
    </location>
</feature>
<dbReference type="InterPro" id="IPR006143">
    <property type="entry name" value="RND_pump_MFP"/>
</dbReference>
<proteinExistence type="inferred from homology"/>
<keyword evidence="2" id="KW-0732">Signal</keyword>
<dbReference type="Pfam" id="PF25954">
    <property type="entry name" value="Beta-barrel_RND_2"/>
    <property type="match status" value="1"/>
</dbReference>
<dbReference type="AlphaFoldDB" id="A0A2W7BWY2"/>
<organism evidence="6 7">
    <name type="scientific">Mesorhizobium kowhaii</name>
    <dbReference type="NCBI Taxonomy" id="1300272"/>
    <lineage>
        <taxon>Bacteria</taxon>
        <taxon>Pseudomonadati</taxon>
        <taxon>Pseudomonadota</taxon>
        <taxon>Alphaproteobacteria</taxon>
        <taxon>Hyphomicrobiales</taxon>
        <taxon>Phyllobacteriaceae</taxon>
        <taxon>Mesorhizobium</taxon>
    </lineage>
</organism>
<evidence type="ECO:0000259" key="3">
    <source>
        <dbReference type="Pfam" id="PF25876"/>
    </source>
</evidence>
<dbReference type="SUPFAM" id="SSF111369">
    <property type="entry name" value="HlyD-like secretion proteins"/>
    <property type="match status" value="1"/>
</dbReference>
<dbReference type="Proteomes" id="UP000248616">
    <property type="component" value="Unassembled WGS sequence"/>
</dbReference>
<dbReference type="Gene3D" id="2.40.420.20">
    <property type="match status" value="1"/>
</dbReference>
<dbReference type="GO" id="GO:1990281">
    <property type="term" value="C:efflux pump complex"/>
    <property type="evidence" value="ECO:0007669"/>
    <property type="project" value="TreeGrafter"/>
</dbReference>
<feature type="signal peptide" evidence="2">
    <location>
        <begin position="1"/>
        <end position="22"/>
    </location>
</feature>
<name>A0A2W7BWY2_9HYPH</name>
<feature type="chain" id="PRO_5016164665" evidence="2">
    <location>
        <begin position="23"/>
        <end position="356"/>
    </location>
</feature>
<dbReference type="RefSeq" id="WP_111548285.1">
    <property type="nucleotide sequence ID" value="NZ_MZXV01000076.1"/>
</dbReference>
<keyword evidence="7" id="KW-1185">Reference proteome</keyword>
<evidence type="ECO:0000313" key="7">
    <source>
        <dbReference type="Proteomes" id="UP000248616"/>
    </source>
</evidence>
<dbReference type="PANTHER" id="PTHR30469:SF38">
    <property type="entry name" value="HLYD FAMILY SECRETION PROTEIN"/>
    <property type="match status" value="1"/>
</dbReference>
<dbReference type="Gene3D" id="1.10.287.470">
    <property type="entry name" value="Helix hairpin bin"/>
    <property type="match status" value="1"/>
</dbReference>
<evidence type="ECO:0000256" key="2">
    <source>
        <dbReference type="SAM" id="SignalP"/>
    </source>
</evidence>
<dbReference type="NCBIfam" id="TIGR01730">
    <property type="entry name" value="RND_mfp"/>
    <property type="match status" value="1"/>
</dbReference>
<sequence length="356" mass="37099">MKSVIVCASLGLVLFVSVGASAPPPPDIRPVRTVVAAASAEGEPISLTGHVRARTEENLAFRIDGRVISRKAAVGQVVQPGDIVAEIDPQPQQDGLHAAQAQNEAAQAALHEAANTLGRQKTLLQQGWSTRAQFDAAERAYLSAKAEVDATAAALHTAQDQFGYTKLLADSSGAVIATGAEAGEVVRAGQTIVTVAHDDGADAVFDVPASLMRQVSPDALIEIALTDDPSVHAVGQVREVAPQADPVTRSYQVKVGLTDWPKAMRLGATVTGLARMQVAGGIELPATALTSANDRPAIWVVDAKTQQVSLRAVELQRQDSSSIVVTRGVEKGEIVVTAGVHALRPGQNVRLLGAAQ</sequence>